<dbReference type="Proteomes" id="UP000076630">
    <property type="component" value="Unassembled WGS sequence"/>
</dbReference>
<keyword evidence="3" id="KW-1185">Reference proteome</keyword>
<comment type="caution">
    <text evidence="2">The sequence shown here is derived from an EMBL/GenBank/DDBJ whole genome shotgun (WGS) entry which is preliminary data.</text>
</comment>
<proteinExistence type="predicted"/>
<sequence length="134" mass="15435">MAGITKAISVKQPWAELICLGIKDVENRTWKTKFRGRVFIHAPMHPDKTSKLSKEREEATAHIEEFHFKNSAIIGEATIVDCVQNHKSIWADKGEGIWHWVLKDTVFYNKPIENVKGRLGIWNINLEELKQNGE</sequence>
<dbReference type="EMBL" id="LQNU01000070">
    <property type="protein sequence ID" value="KZE77513.1"/>
    <property type="molecule type" value="Genomic_DNA"/>
</dbReference>
<evidence type="ECO:0000259" key="1">
    <source>
        <dbReference type="Pfam" id="PF04266"/>
    </source>
</evidence>
<dbReference type="CDD" id="cd06554">
    <property type="entry name" value="ASCH_ASC-1_like"/>
    <property type="match status" value="1"/>
</dbReference>
<gene>
    <name evidence="2" type="ORF">AV926_14160</name>
</gene>
<protein>
    <recommendedName>
        <fullName evidence="1">ASCH domain-containing protein</fullName>
    </recommendedName>
</protein>
<evidence type="ECO:0000313" key="3">
    <source>
        <dbReference type="Proteomes" id="UP000076630"/>
    </source>
</evidence>
<evidence type="ECO:0000313" key="2">
    <source>
        <dbReference type="EMBL" id="KZE77513.1"/>
    </source>
</evidence>
<dbReference type="InterPro" id="IPR007374">
    <property type="entry name" value="ASCH_domain"/>
</dbReference>
<reference evidence="2 3" key="1">
    <citation type="submission" date="2016-01" db="EMBL/GenBank/DDBJ databases">
        <title>Whole genome sequencing of Myroides marinus L41.</title>
        <authorList>
            <person name="Hong K.W."/>
        </authorList>
    </citation>
    <scope>NUCLEOTIDE SEQUENCE [LARGE SCALE GENOMIC DNA]</scope>
    <source>
        <strain evidence="2 3">L41</strain>
    </source>
</reference>
<dbReference type="AlphaFoldDB" id="A0A163X933"/>
<dbReference type="Gene3D" id="2.30.130.30">
    <property type="entry name" value="Hypothetical protein"/>
    <property type="match status" value="1"/>
</dbReference>
<dbReference type="OrthoDB" id="359066at2"/>
<dbReference type="SUPFAM" id="SSF88697">
    <property type="entry name" value="PUA domain-like"/>
    <property type="match status" value="1"/>
</dbReference>
<feature type="domain" description="ASCH" evidence="1">
    <location>
        <begin position="8"/>
        <end position="82"/>
    </location>
</feature>
<organism evidence="2 3">
    <name type="scientific">Myroides marinus</name>
    <dbReference type="NCBI Taxonomy" id="703342"/>
    <lineage>
        <taxon>Bacteria</taxon>
        <taxon>Pseudomonadati</taxon>
        <taxon>Bacteroidota</taxon>
        <taxon>Flavobacteriia</taxon>
        <taxon>Flavobacteriales</taxon>
        <taxon>Flavobacteriaceae</taxon>
        <taxon>Myroides</taxon>
    </lineage>
</organism>
<dbReference type="InterPro" id="IPR015947">
    <property type="entry name" value="PUA-like_sf"/>
</dbReference>
<name>A0A163X933_9FLAO</name>
<dbReference type="Pfam" id="PF04266">
    <property type="entry name" value="ASCH"/>
    <property type="match status" value="1"/>
</dbReference>
<dbReference type="RefSeq" id="WP_038985332.1">
    <property type="nucleotide sequence ID" value="NZ_JWJO01000012.1"/>
</dbReference>
<accession>A0A163X933</accession>